<dbReference type="GO" id="GO:0006013">
    <property type="term" value="P:mannose metabolic process"/>
    <property type="evidence" value="ECO:0007669"/>
    <property type="project" value="InterPro"/>
</dbReference>
<dbReference type="SUPFAM" id="SSF88713">
    <property type="entry name" value="Glycoside hydrolase/deacetylase"/>
    <property type="match status" value="1"/>
</dbReference>
<keyword evidence="6" id="KW-1015">Disulfide bond</keyword>
<dbReference type="CDD" id="cd10809">
    <property type="entry name" value="GH38N_AMII_GMII_SfManIII_like"/>
    <property type="match status" value="1"/>
</dbReference>
<feature type="transmembrane region" description="Helical" evidence="9">
    <location>
        <begin position="78"/>
        <end position="99"/>
    </location>
</feature>
<evidence type="ECO:0000256" key="7">
    <source>
        <dbReference type="ARBA" id="ARBA00023295"/>
    </source>
</evidence>
<evidence type="ECO:0000259" key="10">
    <source>
        <dbReference type="SMART" id="SM00872"/>
    </source>
</evidence>
<feature type="region of interest" description="Disordered" evidence="8">
    <location>
        <begin position="108"/>
        <end position="131"/>
    </location>
</feature>
<dbReference type="Gene3D" id="1.20.1270.50">
    <property type="entry name" value="Glycoside hydrolase family 38, central domain"/>
    <property type="match status" value="1"/>
</dbReference>
<name>A0A7S2XK84_9STRA</name>
<dbReference type="InterPro" id="IPR028995">
    <property type="entry name" value="Glyco_hydro_57/38_cen_sf"/>
</dbReference>
<feature type="compositionally biased region" description="Basic and acidic residues" evidence="8">
    <location>
        <begin position="121"/>
        <end position="131"/>
    </location>
</feature>
<evidence type="ECO:0000256" key="3">
    <source>
        <dbReference type="ARBA" id="ARBA00022723"/>
    </source>
</evidence>
<dbReference type="Gene3D" id="2.70.98.30">
    <property type="entry name" value="Golgi alpha-mannosidase II, domain 4"/>
    <property type="match status" value="1"/>
</dbReference>
<dbReference type="InterPro" id="IPR011682">
    <property type="entry name" value="Glyco_hydro_38_C"/>
</dbReference>
<dbReference type="GO" id="GO:0046872">
    <property type="term" value="F:metal ion binding"/>
    <property type="evidence" value="ECO:0007669"/>
    <property type="project" value="UniProtKB-KW"/>
</dbReference>
<dbReference type="InterPro" id="IPR027291">
    <property type="entry name" value="Glyco_hydro_38_N_sf"/>
</dbReference>
<feature type="compositionally biased region" description="Polar residues" evidence="8">
    <location>
        <begin position="1"/>
        <end position="10"/>
    </location>
</feature>
<dbReference type="SMART" id="SM00872">
    <property type="entry name" value="Alpha-mann_mid"/>
    <property type="match status" value="1"/>
</dbReference>
<dbReference type="GO" id="GO:0030246">
    <property type="term" value="F:carbohydrate binding"/>
    <property type="evidence" value="ECO:0007669"/>
    <property type="project" value="InterPro"/>
</dbReference>
<keyword evidence="9" id="KW-0472">Membrane</keyword>
<dbReference type="InterPro" id="IPR015341">
    <property type="entry name" value="Glyco_hydro_38_cen"/>
</dbReference>
<evidence type="ECO:0000256" key="1">
    <source>
        <dbReference type="ARBA" id="ARBA00001947"/>
    </source>
</evidence>
<organism evidence="11">
    <name type="scientific">Attheya septentrionalis</name>
    <dbReference type="NCBI Taxonomy" id="420275"/>
    <lineage>
        <taxon>Eukaryota</taxon>
        <taxon>Sar</taxon>
        <taxon>Stramenopiles</taxon>
        <taxon>Ochrophyta</taxon>
        <taxon>Bacillariophyta</taxon>
        <taxon>Coscinodiscophyceae</taxon>
        <taxon>Chaetocerotophycidae</taxon>
        <taxon>Chaetocerotales</taxon>
        <taxon>Attheyaceae</taxon>
        <taxon>Attheya</taxon>
    </lineage>
</organism>
<dbReference type="SUPFAM" id="SSF88688">
    <property type="entry name" value="Families 57/38 glycoside transferase middle domain"/>
    <property type="match status" value="1"/>
</dbReference>
<keyword evidence="4" id="KW-0378">Hydrolase</keyword>
<comment type="similarity">
    <text evidence="2">Belongs to the glycosyl hydrolase 38 family.</text>
</comment>
<keyword evidence="7" id="KW-0326">Glycosidase</keyword>
<evidence type="ECO:0000256" key="5">
    <source>
        <dbReference type="ARBA" id="ARBA00022833"/>
    </source>
</evidence>
<dbReference type="InterPro" id="IPR050843">
    <property type="entry name" value="Glycosyl_Hydrlase_38"/>
</dbReference>
<dbReference type="GO" id="GO:0000139">
    <property type="term" value="C:Golgi membrane"/>
    <property type="evidence" value="ECO:0007669"/>
    <property type="project" value="TreeGrafter"/>
</dbReference>
<dbReference type="Pfam" id="PF07748">
    <property type="entry name" value="Glyco_hydro_38C"/>
    <property type="match status" value="1"/>
</dbReference>
<dbReference type="EMBL" id="HBHQ01005707">
    <property type="protein sequence ID" value="CAD9811987.1"/>
    <property type="molecule type" value="Transcribed_RNA"/>
</dbReference>
<protein>
    <recommendedName>
        <fullName evidence="10">Glycoside hydrolase family 38 central domain-containing protein</fullName>
    </recommendedName>
</protein>
<dbReference type="Pfam" id="PF01074">
    <property type="entry name" value="Glyco_hydro_38N"/>
    <property type="match status" value="1"/>
</dbReference>
<reference evidence="11" key="1">
    <citation type="submission" date="2021-01" db="EMBL/GenBank/DDBJ databases">
        <authorList>
            <person name="Corre E."/>
            <person name="Pelletier E."/>
            <person name="Niang G."/>
            <person name="Scheremetjew M."/>
            <person name="Finn R."/>
            <person name="Kale V."/>
            <person name="Holt S."/>
            <person name="Cochrane G."/>
            <person name="Meng A."/>
            <person name="Brown T."/>
            <person name="Cohen L."/>
        </authorList>
    </citation>
    <scope>NUCLEOTIDE SEQUENCE</scope>
    <source>
        <strain evidence="11">CCMP2084</strain>
    </source>
</reference>
<evidence type="ECO:0000313" key="11">
    <source>
        <dbReference type="EMBL" id="CAD9811987.1"/>
    </source>
</evidence>
<dbReference type="Gene3D" id="3.20.110.10">
    <property type="entry name" value="Glycoside hydrolase 38, N terminal domain"/>
    <property type="match status" value="1"/>
</dbReference>
<evidence type="ECO:0000256" key="4">
    <source>
        <dbReference type="ARBA" id="ARBA00022801"/>
    </source>
</evidence>
<feature type="domain" description="Glycoside hydrolase family 38 central" evidence="10">
    <location>
        <begin position="581"/>
        <end position="649"/>
    </location>
</feature>
<dbReference type="InterPro" id="IPR000602">
    <property type="entry name" value="Glyco_hydro_38_N"/>
</dbReference>
<proteinExistence type="inferred from homology"/>
<keyword evidence="9" id="KW-1133">Transmembrane helix</keyword>
<dbReference type="GO" id="GO:0004559">
    <property type="term" value="F:alpha-mannosidase activity"/>
    <property type="evidence" value="ECO:0007669"/>
    <property type="project" value="InterPro"/>
</dbReference>
<dbReference type="Pfam" id="PF09261">
    <property type="entry name" value="Alpha-mann_mid"/>
    <property type="match status" value="1"/>
</dbReference>
<evidence type="ECO:0000256" key="6">
    <source>
        <dbReference type="ARBA" id="ARBA00023157"/>
    </source>
</evidence>
<dbReference type="SUPFAM" id="SSF74650">
    <property type="entry name" value="Galactose mutarotase-like"/>
    <property type="match status" value="1"/>
</dbReference>
<dbReference type="InterPro" id="IPR011013">
    <property type="entry name" value="Gal_mutarotase_sf_dom"/>
</dbReference>
<dbReference type="FunFam" id="3.20.110.10:FF:000010">
    <property type="entry name" value="Alpha-mannosidase"/>
    <property type="match status" value="1"/>
</dbReference>
<feature type="compositionally biased region" description="Basic residues" evidence="8">
    <location>
        <begin position="33"/>
        <end position="43"/>
    </location>
</feature>
<dbReference type="PANTHER" id="PTHR11607:SF3">
    <property type="entry name" value="LYSOSOMAL ALPHA-MANNOSIDASE"/>
    <property type="match status" value="1"/>
</dbReference>
<dbReference type="InterPro" id="IPR037094">
    <property type="entry name" value="Glyco_hydro_38_cen_sf"/>
</dbReference>
<feature type="compositionally biased region" description="Low complexity" evidence="8">
    <location>
        <begin position="46"/>
        <end position="61"/>
    </location>
</feature>
<dbReference type="InterPro" id="IPR011330">
    <property type="entry name" value="Glyco_hydro/deAcase_b/a-brl"/>
</dbReference>
<feature type="region of interest" description="Disordered" evidence="8">
    <location>
        <begin position="1"/>
        <end position="68"/>
    </location>
</feature>
<evidence type="ECO:0000256" key="9">
    <source>
        <dbReference type="SAM" id="Phobius"/>
    </source>
</evidence>
<sequence>MRRITPSGSGDRSDNGTSSRRSTTKSFSDNGVIRKKKPRKKGSSRTATAAIIPPTTTTPTPAKEKKTPPLRFSKRLEWVAKCVALAMLVLWIGVTYYVMSNAHDGSPSTEGGLHFGLTPPRDGDNPNHDKGGEGIMMHGLRNMEHKLQAGVSILKQKIHKKSKYHVASSTSNSSTAEWSALSSKHYLLHSSSILVKSDTEYNMHATTDTNNKGNMIDMRELTATLPFEDVDGGAWKQGWDVQPVELNEKEPLQVFIVPHSHCDPGWLKTFDEYFQSQTKGILTSVYNALMKDDRRKFIWAEISYFQWWWSEQTPEVQRNVKERLLPNGQLEFVTGGWVQPDEANTERYAMEVQLQEGHDWIANHLGDQYIPKYAWSIDPFGYSPTMAHILKTYGFKAMLIQRVHYAVKKELALHKHLEFMWRQTWDKTGEHDIFTHLMPFYSYDVPHTCGPDPSVCCQFDFARVNNGYSGCPWRKPAQEITDSNVKARSMLILDQWRKKANLYRGNAVMIPLGDDFRYQSDGEAELQYSNFQKIFDYLNKNVPGVSVQFGTLGDYFKAVEGDFEPPVLKGSFFTYADREKDYWSGYFTSRVFDKALDRQLERVLFAATDMGATRTEMQSPRRALSLFQHHDGVTGTAKNHVVEDYAKQIHEGIEFVQSWMLKNISKDQLLRGAVDKSMKPCWQSNAPRGLSQNLCDVKKQIYVYNPLDSEQQCGDTVVPSHETVRASLPCDISPSEDNTDWIKFDAVTGMMTYPFKEEWMLWKVDKGGAYLFFPGTLKKFKGGNGHDDDGFELKNKGFTVSTPSWKRTLFVKPVPDEFRDSSSSKTFVIDMVYETNLRQPNEEWFVRFTTASPVIENKGIFHTDLNGFNFDTHHFRKDLPIQSQVFPMPTLASIEDSTHRFTILSEHAQGTASLQDGSIDVWLDRRLEQDDARGLGHGVKDNVPTRTRLRVVLESGSFAQEGNEFEPTPLCQRMWDELNHPLEMFGSHNEKQKGLAKES</sequence>
<evidence type="ECO:0000256" key="2">
    <source>
        <dbReference type="ARBA" id="ARBA00009792"/>
    </source>
</evidence>
<keyword evidence="3" id="KW-0479">Metal-binding</keyword>
<gene>
    <name evidence="11" type="ORF">ASEP1449_LOCUS3812</name>
</gene>
<comment type="cofactor">
    <cofactor evidence="1">
        <name>Zn(2+)</name>
        <dbReference type="ChEBI" id="CHEBI:29105"/>
    </cofactor>
</comment>
<keyword evidence="5" id="KW-0862">Zinc</keyword>
<accession>A0A7S2XK84</accession>
<dbReference type="GO" id="GO:0006491">
    <property type="term" value="P:N-glycan processing"/>
    <property type="evidence" value="ECO:0007669"/>
    <property type="project" value="TreeGrafter"/>
</dbReference>
<dbReference type="PANTHER" id="PTHR11607">
    <property type="entry name" value="ALPHA-MANNOSIDASE"/>
    <property type="match status" value="1"/>
</dbReference>
<dbReference type="AlphaFoldDB" id="A0A7S2XK84"/>
<keyword evidence="9" id="KW-0812">Transmembrane</keyword>
<evidence type="ECO:0000256" key="8">
    <source>
        <dbReference type="SAM" id="MobiDB-lite"/>
    </source>
</evidence>